<dbReference type="InterPro" id="IPR006477">
    <property type="entry name" value="Yir_bir_cir"/>
</dbReference>
<proteinExistence type="predicted"/>
<gene>
    <name evidence="1" type="ORF">YYC_02135</name>
</gene>
<reference evidence="1 2" key="1">
    <citation type="submission" date="2013-11" db="EMBL/GenBank/DDBJ databases">
        <title>The Genome Sequence of Plasmodium yoelii 17X.</title>
        <authorList>
            <consortium name="The Broad Institute Genomics Platform"/>
            <consortium name="The Broad Institute Genome Sequencing Center for Infectious Disease"/>
            <person name="Neafsey D."/>
            <person name="Adams J."/>
            <person name="Walker B."/>
            <person name="Young S.K."/>
            <person name="Zeng Q."/>
            <person name="Gargeya S."/>
            <person name="Fitzgerald M."/>
            <person name="Haas B."/>
            <person name="Abouelleil A."/>
            <person name="Alvarado L."/>
            <person name="Chapman S.B."/>
            <person name="Gainer-Dewar J."/>
            <person name="Goldberg J."/>
            <person name="Griggs A."/>
            <person name="Gujja S."/>
            <person name="Hansen M."/>
            <person name="Howarth C."/>
            <person name="Imamovic A."/>
            <person name="Ireland A."/>
            <person name="Larimer J."/>
            <person name="McCowan C."/>
            <person name="Murphy C."/>
            <person name="Pearson M."/>
            <person name="Poon T.W."/>
            <person name="Priest M."/>
            <person name="Roberts A."/>
            <person name="Saif S."/>
            <person name="Shea T."/>
            <person name="Sykes S."/>
            <person name="Wortman J."/>
            <person name="Nusbaum C."/>
            <person name="Birren B."/>
        </authorList>
    </citation>
    <scope>NUCLEOTIDE SEQUENCE [LARGE SCALE GENOMIC DNA]</scope>
    <source>
        <strain evidence="1 2">17X</strain>
    </source>
</reference>
<organism evidence="1 2">
    <name type="scientific">Plasmodium yoelii 17X</name>
    <dbReference type="NCBI Taxonomy" id="1323249"/>
    <lineage>
        <taxon>Eukaryota</taxon>
        <taxon>Sar</taxon>
        <taxon>Alveolata</taxon>
        <taxon>Apicomplexa</taxon>
        <taxon>Aconoidasida</taxon>
        <taxon>Haemosporida</taxon>
        <taxon>Plasmodiidae</taxon>
        <taxon>Plasmodium</taxon>
        <taxon>Plasmodium (Vinckeia)</taxon>
    </lineage>
</organism>
<evidence type="ECO:0000313" key="1">
    <source>
        <dbReference type="EMBL" id="ETB60837.1"/>
    </source>
</evidence>
<accession>V7PQ12</accession>
<feature type="non-terminal residue" evidence="1">
    <location>
        <position position="1"/>
    </location>
</feature>
<protein>
    <submittedName>
        <fullName evidence="1">Uncharacterized protein</fullName>
    </submittedName>
</protein>
<dbReference type="Proteomes" id="UP000018538">
    <property type="component" value="Unassembled WGS sequence"/>
</dbReference>
<dbReference type="EMBL" id="KI635744">
    <property type="protein sequence ID" value="ETB60837.1"/>
    <property type="molecule type" value="Genomic_DNA"/>
</dbReference>
<evidence type="ECO:0000313" key="2">
    <source>
        <dbReference type="Proteomes" id="UP000018538"/>
    </source>
</evidence>
<name>V7PQ12_PLAYE</name>
<keyword evidence="2" id="KW-1185">Reference proteome</keyword>
<dbReference type="Pfam" id="PF06022">
    <property type="entry name" value="Cir_Bir_Yir"/>
    <property type="match status" value="1"/>
</dbReference>
<sequence>FNKFVFIRTNFIYQPNNRNYKFINNEHFKEYCNNQICDSDLDKINAACLYLFDELFGSS</sequence>
<dbReference type="AlphaFoldDB" id="V7PQ12"/>
<feature type="non-terminal residue" evidence="1">
    <location>
        <position position="59"/>
    </location>
</feature>